<protein>
    <submittedName>
        <fullName evidence="2">Predicted protein</fullName>
    </submittedName>
</protein>
<feature type="region of interest" description="Disordered" evidence="1">
    <location>
        <begin position="49"/>
        <end position="68"/>
    </location>
</feature>
<dbReference type="AlphaFoldDB" id="E9D8X1"/>
<reference evidence="3" key="2">
    <citation type="submission" date="2010-03" db="EMBL/GenBank/DDBJ databases">
        <title>The genome sequence of Coccidioides posadasii strain Silveira.</title>
        <authorList>
            <consortium name="The Broad Institute Genome Sequencing Center for Infectious Disease"/>
            <person name="Neafsey D."/>
            <person name="Orbach M."/>
            <person name="Henn M.R."/>
            <person name="Cole G.T."/>
            <person name="Galgiani J."/>
            <person name="Gardner M.J."/>
            <person name="Kirkland T.N."/>
            <person name="Taylor J.W."/>
            <person name="Young S.K."/>
            <person name="Zeng Q."/>
            <person name="Koehrsen M."/>
            <person name="Alvarado L."/>
            <person name="Berlin A."/>
            <person name="Borenstein D."/>
            <person name="Chapman S.B."/>
            <person name="Chen Z."/>
            <person name="Engels R."/>
            <person name="Freedman E."/>
            <person name="Gellesch M."/>
            <person name="Goldberg J."/>
            <person name="Griggs A."/>
            <person name="Gujja S."/>
            <person name="Heilman E."/>
            <person name="Heiman D."/>
            <person name="Howarth C."/>
            <person name="Jen D."/>
            <person name="Larson L."/>
            <person name="Mehta T."/>
            <person name="Neiman D."/>
            <person name="Park D."/>
            <person name="Pearson M."/>
            <person name="Richards J."/>
            <person name="Roberts A."/>
            <person name="Saif S."/>
            <person name="Shea T."/>
            <person name="Shenoy N."/>
            <person name="Sisk P."/>
            <person name="Stolte C."/>
            <person name="Sykes S."/>
            <person name="Walk T."/>
            <person name="White J."/>
            <person name="Yandava C."/>
            <person name="Haas B."/>
            <person name="Nusbaum C."/>
            <person name="Birren B."/>
        </authorList>
    </citation>
    <scope>NUCLEOTIDE SEQUENCE [LARGE SCALE GENOMIC DNA]</scope>
    <source>
        <strain evidence="3">RMSCC 757 / Silveira</strain>
    </source>
</reference>
<reference evidence="3" key="1">
    <citation type="journal article" date="2010" name="Genome Res.">
        <title>Population genomic sequencing of Coccidioides fungi reveals recent hybridization and transposon control.</title>
        <authorList>
            <person name="Neafsey D.E."/>
            <person name="Barker B.M."/>
            <person name="Sharpton T.J."/>
            <person name="Stajich J.E."/>
            <person name="Park D.J."/>
            <person name="Whiston E."/>
            <person name="Hung C.-Y."/>
            <person name="McMahan C."/>
            <person name="White J."/>
            <person name="Sykes S."/>
            <person name="Heiman D."/>
            <person name="Young S."/>
            <person name="Zeng Q."/>
            <person name="Abouelleil A."/>
            <person name="Aftuck L."/>
            <person name="Bessette D."/>
            <person name="Brown A."/>
            <person name="FitzGerald M."/>
            <person name="Lui A."/>
            <person name="Macdonald J.P."/>
            <person name="Priest M."/>
            <person name="Orbach M.J."/>
            <person name="Galgiani J.N."/>
            <person name="Kirkland T.N."/>
            <person name="Cole G.T."/>
            <person name="Birren B.W."/>
            <person name="Henn M.R."/>
            <person name="Taylor J.W."/>
            <person name="Rounsley S.D."/>
        </authorList>
    </citation>
    <scope>NUCLEOTIDE SEQUENCE [LARGE SCALE GENOMIC DNA]</scope>
    <source>
        <strain evidence="3">RMSCC 757 / Silveira</strain>
    </source>
</reference>
<keyword evidence="3" id="KW-1185">Reference proteome</keyword>
<sequence length="68" mass="7316">MTADDGDPGKVKLALQSEPKDNSLAGAVRGGNYMYVMAHGAAEIAFRQRQDGTPLPRPKLQSGFLQWG</sequence>
<name>E9D8X1_COCPS</name>
<evidence type="ECO:0000313" key="3">
    <source>
        <dbReference type="Proteomes" id="UP000002497"/>
    </source>
</evidence>
<evidence type="ECO:0000313" key="2">
    <source>
        <dbReference type="EMBL" id="EFW17004.1"/>
    </source>
</evidence>
<dbReference type="HOGENOM" id="CLU_2793816_0_0_1"/>
<proteinExistence type="predicted"/>
<evidence type="ECO:0000256" key="1">
    <source>
        <dbReference type="SAM" id="MobiDB-lite"/>
    </source>
</evidence>
<accession>E9D8X1</accession>
<gene>
    <name evidence="2" type="ORF">CPSG_06273</name>
</gene>
<dbReference type="Proteomes" id="UP000002497">
    <property type="component" value="Unassembled WGS sequence"/>
</dbReference>
<dbReference type="EMBL" id="GL636495">
    <property type="protein sequence ID" value="EFW17004.1"/>
    <property type="molecule type" value="Genomic_DNA"/>
</dbReference>
<organism evidence="3">
    <name type="scientific">Coccidioides posadasii (strain RMSCC 757 / Silveira)</name>
    <name type="common">Valley fever fungus</name>
    <dbReference type="NCBI Taxonomy" id="443226"/>
    <lineage>
        <taxon>Eukaryota</taxon>
        <taxon>Fungi</taxon>
        <taxon>Dikarya</taxon>
        <taxon>Ascomycota</taxon>
        <taxon>Pezizomycotina</taxon>
        <taxon>Eurotiomycetes</taxon>
        <taxon>Eurotiomycetidae</taxon>
        <taxon>Onygenales</taxon>
        <taxon>Onygenaceae</taxon>
        <taxon>Coccidioides</taxon>
    </lineage>
</organism>
<dbReference type="VEuPathDB" id="FungiDB:CPSG_06273"/>